<dbReference type="GO" id="GO:0006520">
    <property type="term" value="P:amino acid metabolic process"/>
    <property type="evidence" value="ECO:0007669"/>
    <property type="project" value="TreeGrafter"/>
</dbReference>
<dbReference type="InterPro" id="IPR004839">
    <property type="entry name" value="Aminotransferase_I/II_large"/>
</dbReference>
<evidence type="ECO:0000313" key="7">
    <source>
        <dbReference type="Proteomes" id="UP000663852"/>
    </source>
</evidence>
<evidence type="ECO:0000313" key="6">
    <source>
        <dbReference type="Proteomes" id="UP000663828"/>
    </source>
</evidence>
<protein>
    <recommendedName>
        <fullName evidence="3">Aminotransferase class I/classII large domain-containing protein</fullName>
    </recommendedName>
</protein>
<dbReference type="InterPro" id="IPR015424">
    <property type="entry name" value="PyrdxlP-dep_Trfase"/>
</dbReference>
<evidence type="ECO:0000256" key="1">
    <source>
        <dbReference type="ARBA" id="ARBA00007441"/>
    </source>
</evidence>
<dbReference type="InterPro" id="IPR015422">
    <property type="entry name" value="PyrdxlP-dep_Trfase_small"/>
</dbReference>
<sequence length="426" mass="48885">MDTLSTRAQEIGGTLSQILNKFMLVQKNTYDHELNTNGICNLGVAENYLCENELISKLQSIQIWNTSHIYYPNSVGLLSFRETLCHFFQNTFHLNYQLNPDRMLISSGLSGIMSLISYVIGDKNDVLLIASPYYTAFDHDVSAFSNCAIFRCPLLEQDSGQFILSVEIFKHGYEKAVRQGLRPCGIILVNPHNPTGDIYDEEAIQPILEYAAEKQLHVIIDEIYALSIFEDEKPFQSMLSYKHIIDPQRTHFVWSLSKDFALSGLRLGVIYAGSEILCSCAAALNFLQVPSTIVQDIARMIFSDQSWIDSYVKLNRSRLTARYKIVKQRIEDLDERIRVRQTRAGFFIWADLHLLLHATTFEEEQRLFETIFSHGIYMSPGQFLGCSQPGWFRIIFSVREKWIDEAFRRLKLALDVYNQSPIPSTA</sequence>
<comment type="similarity">
    <text evidence="1">Belongs to the class-I pyridoxal-phosphate-dependent aminotransferase family.</text>
</comment>
<reference evidence="4" key="1">
    <citation type="submission" date="2021-02" db="EMBL/GenBank/DDBJ databases">
        <authorList>
            <person name="Nowell W R."/>
        </authorList>
    </citation>
    <scope>NUCLEOTIDE SEQUENCE</scope>
</reference>
<feature type="domain" description="Aminotransferase class I/classII large" evidence="3">
    <location>
        <begin position="71"/>
        <end position="410"/>
    </location>
</feature>
<evidence type="ECO:0000256" key="2">
    <source>
        <dbReference type="ARBA" id="ARBA00022898"/>
    </source>
</evidence>
<proteinExistence type="inferred from homology"/>
<dbReference type="OrthoDB" id="691673at2759"/>
<evidence type="ECO:0000259" key="3">
    <source>
        <dbReference type="Pfam" id="PF00155"/>
    </source>
</evidence>
<accession>A0A813MNU9</accession>
<dbReference type="GO" id="GO:0030170">
    <property type="term" value="F:pyridoxal phosphate binding"/>
    <property type="evidence" value="ECO:0007669"/>
    <property type="project" value="InterPro"/>
</dbReference>
<dbReference type="Gene3D" id="3.40.640.10">
    <property type="entry name" value="Type I PLP-dependent aspartate aminotransferase-like (Major domain)"/>
    <property type="match status" value="1"/>
</dbReference>
<dbReference type="CDD" id="cd00609">
    <property type="entry name" value="AAT_like"/>
    <property type="match status" value="1"/>
</dbReference>
<keyword evidence="2" id="KW-0663">Pyridoxal phosphate</keyword>
<dbReference type="PANTHER" id="PTHR43795">
    <property type="entry name" value="BIFUNCTIONAL ASPARTATE AMINOTRANSFERASE AND GLUTAMATE/ASPARTATE-PREPHENATE AMINOTRANSFERASE-RELATED"/>
    <property type="match status" value="1"/>
</dbReference>
<dbReference type="EMBL" id="CAJNOJ010000001">
    <property type="protein sequence ID" value="CAF0719967.1"/>
    <property type="molecule type" value="Genomic_DNA"/>
</dbReference>
<evidence type="ECO:0000313" key="5">
    <source>
        <dbReference type="EMBL" id="CAF0819173.1"/>
    </source>
</evidence>
<comment type="caution">
    <text evidence="4">The sequence shown here is derived from an EMBL/GenBank/DDBJ whole genome shotgun (WGS) entry which is preliminary data.</text>
</comment>
<dbReference type="GO" id="GO:0008483">
    <property type="term" value="F:transaminase activity"/>
    <property type="evidence" value="ECO:0007669"/>
    <property type="project" value="TreeGrafter"/>
</dbReference>
<evidence type="ECO:0000313" key="4">
    <source>
        <dbReference type="EMBL" id="CAF0719967.1"/>
    </source>
</evidence>
<organism evidence="4 7">
    <name type="scientific">Adineta ricciae</name>
    <name type="common">Rotifer</name>
    <dbReference type="NCBI Taxonomy" id="249248"/>
    <lineage>
        <taxon>Eukaryota</taxon>
        <taxon>Metazoa</taxon>
        <taxon>Spiralia</taxon>
        <taxon>Gnathifera</taxon>
        <taxon>Rotifera</taxon>
        <taxon>Eurotatoria</taxon>
        <taxon>Bdelloidea</taxon>
        <taxon>Adinetida</taxon>
        <taxon>Adinetidae</taxon>
        <taxon>Adineta</taxon>
    </lineage>
</organism>
<dbReference type="InterPro" id="IPR015421">
    <property type="entry name" value="PyrdxlP-dep_Trfase_major"/>
</dbReference>
<dbReference type="EMBL" id="CAJNOR010000152">
    <property type="protein sequence ID" value="CAF0819173.1"/>
    <property type="molecule type" value="Genomic_DNA"/>
</dbReference>
<dbReference type="AlphaFoldDB" id="A0A813MNU9"/>
<name>A0A813MNU9_ADIRI</name>
<keyword evidence="6" id="KW-1185">Reference proteome</keyword>
<dbReference type="Pfam" id="PF00155">
    <property type="entry name" value="Aminotran_1_2"/>
    <property type="match status" value="1"/>
</dbReference>
<dbReference type="Proteomes" id="UP000663852">
    <property type="component" value="Unassembled WGS sequence"/>
</dbReference>
<dbReference type="PROSITE" id="PS00105">
    <property type="entry name" value="AA_TRANSFER_CLASS_1"/>
    <property type="match status" value="1"/>
</dbReference>
<dbReference type="Gene3D" id="3.90.1150.10">
    <property type="entry name" value="Aspartate Aminotransferase, domain 1"/>
    <property type="match status" value="1"/>
</dbReference>
<dbReference type="Proteomes" id="UP000663828">
    <property type="component" value="Unassembled WGS sequence"/>
</dbReference>
<dbReference type="InterPro" id="IPR050478">
    <property type="entry name" value="Ethylene_sulfur-biosynth"/>
</dbReference>
<dbReference type="PANTHER" id="PTHR43795:SF39">
    <property type="entry name" value="AMINOTRANSFERASE CLASS I_CLASSII DOMAIN-CONTAINING PROTEIN"/>
    <property type="match status" value="1"/>
</dbReference>
<dbReference type="SUPFAM" id="SSF53383">
    <property type="entry name" value="PLP-dependent transferases"/>
    <property type="match status" value="1"/>
</dbReference>
<dbReference type="PRINTS" id="PR00753">
    <property type="entry name" value="ACCSYNTHASE"/>
</dbReference>
<dbReference type="InterPro" id="IPR004838">
    <property type="entry name" value="NHTrfase_class1_PyrdxlP-BS"/>
</dbReference>
<gene>
    <name evidence="4" type="ORF">EDS130_LOCUS142</name>
    <name evidence="5" type="ORF">XAT740_LOCUS3870</name>
</gene>